<accession>A0AAE3SHV3</accession>
<evidence type="ECO:0000313" key="2">
    <source>
        <dbReference type="EMBL" id="MCW3788508.1"/>
    </source>
</evidence>
<organism evidence="2 3">
    <name type="scientific">Plebeiibacterium sediminum</name>
    <dbReference type="NCBI Taxonomy" id="2992112"/>
    <lineage>
        <taxon>Bacteria</taxon>
        <taxon>Pseudomonadati</taxon>
        <taxon>Bacteroidota</taxon>
        <taxon>Bacteroidia</taxon>
        <taxon>Marinilabiliales</taxon>
        <taxon>Marinilabiliaceae</taxon>
        <taxon>Plebeiibacterium</taxon>
    </lineage>
</organism>
<dbReference type="Pfam" id="PF08378">
    <property type="entry name" value="NERD"/>
    <property type="match status" value="1"/>
</dbReference>
<dbReference type="AlphaFoldDB" id="A0AAE3SHV3"/>
<sequence>MNKTKLKEALAALEGNSFSDVEYLFLKVNTPFKDKKVSDTFYKSDFASNFVKDLSQTDLWDEILYYYFSRGVNASTRFLEAVVGIDFKSAQGFILLYESYKYSYHWDTFESFKSSRDIKLKQFYRELEFLKNNKEYWDAQDNLHQEEILKFSCEDIIIQAISFFQKFKNYSPQNINDNSKIISYRLNLIHILNKFINAKRKDNSNNNLHSQPKYCIKTFSEILNQELPPLRTKEYFENNFDPKFLPKENVSDIKEQIRGIINFQFAKAENENIVNSILTGNAHFEMIDGNEAEILTNKSYMDYQTSLKKDKYNEHYLINKVIRGNIDELKGKGNDENDMWRREYIIKKYSSLEYFKFFNIPFAFKPESTESKVDFEKAILLLQVFAANLFPQGRFFGIQNKKVDYVFKRQLETEFKNVFSKRRQIDYVSVFEENELINNCIQYFQWSKDDVTGIINYLTIDLNLKNGQLINIEDTPFIKIGDLYFWLSALNKDLKWEVVLHRRFVRDEILAHNKQTEDTERDIAVLFENAGFESKPSYKYNYTIDNKTRISGDIDTLAYKEKTIFIVEVKNTYVEENPKRDHKYVLENFKIHAVNQLKKGEKYIRDNFPEIKKELKIDCSLDELNIQPLIVSNVYVGDENIFYEKYLKLSLFELTIILRDDLYSMRTTQMFKTLLEINEFEGFNIDNVSHHNPSGVPEPGQDRILKKEDLKLWKNDNNCSPFDIISAIKKNKIWKHLEFDNIVYSYSLGEYNSEADYLA</sequence>
<evidence type="ECO:0000313" key="3">
    <source>
        <dbReference type="Proteomes" id="UP001209229"/>
    </source>
</evidence>
<gene>
    <name evidence="2" type="ORF">OM075_18710</name>
</gene>
<proteinExistence type="predicted"/>
<name>A0AAE3SHV3_9BACT</name>
<protein>
    <submittedName>
        <fullName evidence="2">NERD domain-containing protein</fullName>
    </submittedName>
</protein>
<reference evidence="2" key="1">
    <citation type="submission" date="2022-10" db="EMBL/GenBank/DDBJ databases">
        <authorList>
            <person name="Yu W.X."/>
        </authorList>
    </citation>
    <scope>NUCLEOTIDE SEQUENCE</scope>
    <source>
        <strain evidence="2">AAT</strain>
    </source>
</reference>
<dbReference type="Proteomes" id="UP001209229">
    <property type="component" value="Unassembled WGS sequence"/>
</dbReference>
<evidence type="ECO:0000259" key="1">
    <source>
        <dbReference type="Pfam" id="PF08378"/>
    </source>
</evidence>
<dbReference type="InterPro" id="IPR011528">
    <property type="entry name" value="NERD"/>
</dbReference>
<comment type="caution">
    <text evidence="2">The sequence shown here is derived from an EMBL/GenBank/DDBJ whole genome shotgun (WGS) entry which is preliminary data.</text>
</comment>
<feature type="domain" description="NERD" evidence="1">
    <location>
        <begin position="540"/>
        <end position="630"/>
    </location>
</feature>
<keyword evidence="3" id="KW-1185">Reference proteome</keyword>
<dbReference type="RefSeq" id="WP_301192066.1">
    <property type="nucleotide sequence ID" value="NZ_JAPDPJ010000055.1"/>
</dbReference>
<dbReference type="EMBL" id="JAPDPJ010000055">
    <property type="protein sequence ID" value="MCW3788508.1"/>
    <property type="molecule type" value="Genomic_DNA"/>
</dbReference>